<keyword evidence="4 7" id="KW-0479">Metal-binding</keyword>
<keyword evidence="12" id="KW-1185">Reference proteome</keyword>
<gene>
    <name evidence="11" type="ORF">NH26_00365</name>
</gene>
<evidence type="ECO:0000313" key="12">
    <source>
        <dbReference type="Proteomes" id="UP000179797"/>
    </source>
</evidence>
<dbReference type="Gene3D" id="3.30.310.50">
    <property type="entry name" value="Alpha-D-phosphohexomutase, C-terminal domain"/>
    <property type="match status" value="1"/>
</dbReference>
<evidence type="ECO:0000259" key="10">
    <source>
        <dbReference type="Pfam" id="PF02880"/>
    </source>
</evidence>
<evidence type="ECO:0000256" key="7">
    <source>
        <dbReference type="RuleBase" id="RU004326"/>
    </source>
</evidence>
<dbReference type="Pfam" id="PF02879">
    <property type="entry name" value="PGM_PMM_II"/>
    <property type="match status" value="1"/>
</dbReference>
<dbReference type="PROSITE" id="PS00710">
    <property type="entry name" value="PGM_PMM"/>
    <property type="match status" value="1"/>
</dbReference>
<dbReference type="GO" id="GO:0005975">
    <property type="term" value="P:carbohydrate metabolic process"/>
    <property type="evidence" value="ECO:0007669"/>
    <property type="project" value="InterPro"/>
</dbReference>
<dbReference type="Pfam" id="PF02878">
    <property type="entry name" value="PGM_PMM_I"/>
    <property type="match status" value="1"/>
</dbReference>
<evidence type="ECO:0000256" key="6">
    <source>
        <dbReference type="ARBA" id="ARBA00023235"/>
    </source>
</evidence>
<dbReference type="CDD" id="cd05799">
    <property type="entry name" value="PGM2"/>
    <property type="match status" value="1"/>
</dbReference>
<accession>A0A1S1YV50</accession>
<dbReference type="PANTHER" id="PTHR45745:SF1">
    <property type="entry name" value="PHOSPHOGLUCOMUTASE 2B-RELATED"/>
    <property type="match status" value="1"/>
</dbReference>
<sequence>MEQIIAQKVSEWLEGSYDEATKTEIKRLQSENPEELTESFYKSLEFGTGGLRGIMGVGTNRMNKYTVGMATQGLANYVNQQVDGKPKAVIAHDCRNNSPFFAEVAANVLAANGFTVYLFDALRPTPELSFAIRHLGCDTGIVITASHNPREYNGFKAYWNDGGQVVPPHDVNIVAEVNKIASVDEVKFTGGEDRIVSINKEVDEPYLDMLEKLCVSPEAIKAQKDLKIVFTSIHGTGITMVPPILERLGFENVHIIEEQKVTDGNFPTVVYPNPEEAEALSMALAKAKEIDADILLGTDPDADRVGIAIKNHKGEWTLLNGNQTAALLFNYVISARKKAGLAKDNDFVCKTIVTTDLIDRFAAANDMPCYNVLTGFKYIAEVIKEKEGKENFIVGGEESYGYLIGDDVRDKDAVAAASMICEMAAYYKNEGKSMFEQLIDIYHEHGYFKEKLISITKKGMTGAEEIAQMMKDLRANPPATINGSKVLEMRDYQSSIATDLLSKEESTINLPKSNVLQFFLEDGTKISARPSGTEPKIKFYFSVNTTINSVNEFDAADALLEERVDKIIKDMKLN</sequence>
<organism evidence="11 12">
    <name type="scientific">Flammeovirga pacifica</name>
    <dbReference type="NCBI Taxonomy" id="915059"/>
    <lineage>
        <taxon>Bacteria</taxon>
        <taxon>Pseudomonadati</taxon>
        <taxon>Bacteroidota</taxon>
        <taxon>Cytophagia</taxon>
        <taxon>Cytophagales</taxon>
        <taxon>Flammeovirgaceae</taxon>
        <taxon>Flammeovirga</taxon>
    </lineage>
</organism>
<feature type="domain" description="Alpha-D-phosphohexomutase alpha/beta/alpha" evidence="8">
    <location>
        <begin position="45"/>
        <end position="182"/>
    </location>
</feature>
<feature type="domain" description="Alpha-D-phosphohexomutase alpha/beta/alpha" evidence="9">
    <location>
        <begin position="205"/>
        <end position="311"/>
    </location>
</feature>
<dbReference type="InterPro" id="IPR005845">
    <property type="entry name" value="A-D-PHexomutase_a/b/a-II"/>
</dbReference>
<comment type="cofactor">
    <cofactor evidence="1">
        <name>Mg(2+)</name>
        <dbReference type="ChEBI" id="CHEBI:18420"/>
    </cofactor>
</comment>
<evidence type="ECO:0000256" key="4">
    <source>
        <dbReference type="ARBA" id="ARBA00022723"/>
    </source>
</evidence>
<keyword evidence="5 7" id="KW-0460">Magnesium</keyword>
<proteinExistence type="inferred from homology"/>
<evidence type="ECO:0000259" key="9">
    <source>
        <dbReference type="Pfam" id="PF02879"/>
    </source>
</evidence>
<dbReference type="PANTHER" id="PTHR45745">
    <property type="entry name" value="PHOSPHOMANNOMUTASE 45A"/>
    <property type="match status" value="1"/>
</dbReference>
<dbReference type="OrthoDB" id="9806956at2"/>
<comment type="caution">
    <text evidence="11">The sequence shown here is derived from an EMBL/GenBank/DDBJ whole genome shotgun (WGS) entry which is preliminary data.</text>
</comment>
<dbReference type="InterPro" id="IPR036900">
    <property type="entry name" value="A-D-PHexomutase_C_sf"/>
</dbReference>
<evidence type="ECO:0000313" key="11">
    <source>
        <dbReference type="EMBL" id="OHX64904.1"/>
    </source>
</evidence>
<name>A0A1S1YV50_FLAPC</name>
<dbReference type="InterPro" id="IPR005844">
    <property type="entry name" value="A-D-PHexomutase_a/b/a-I"/>
</dbReference>
<dbReference type="InterPro" id="IPR016066">
    <property type="entry name" value="A-D-PHexomutase_CS"/>
</dbReference>
<evidence type="ECO:0000256" key="5">
    <source>
        <dbReference type="ARBA" id="ARBA00022842"/>
    </source>
</evidence>
<keyword evidence="6" id="KW-0413">Isomerase</keyword>
<dbReference type="RefSeq" id="WP_044224644.1">
    <property type="nucleotide sequence ID" value="NZ_JRYR02000001.1"/>
</dbReference>
<reference evidence="11 12" key="1">
    <citation type="journal article" date="2012" name="Int. J. Syst. Evol. Microbiol.">
        <title>Flammeovirga pacifica sp. nov., isolated from deep-sea sediment.</title>
        <authorList>
            <person name="Xu H."/>
            <person name="Fu Y."/>
            <person name="Yang N."/>
            <person name="Ding Z."/>
            <person name="Lai Q."/>
            <person name="Zeng R."/>
        </authorList>
    </citation>
    <scope>NUCLEOTIDE SEQUENCE [LARGE SCALE GENOMIC DNA]</scope>
    <source>
        <strain evidence="12">DSM 24597 / LMG 26175 / WPAGA1</strain>
    </source>
</reference>
<dbReference type="SUPFAM" id="SSF53738">
    <property type="entry name" value="Phosphoglucomutase, first 3 domains"/>
    <property type="match status" value="3"/>
</dbReference>
<dbReference type="Proteomes" id="UP000179797">
    <property type="component" value="Unassembled WGS sequence"/>
</dbReference>
<evidence type="ECO:0000259" key="8">
    <source>
        <dbReference type="Pfam" id="PF02878"/>
    </source>
</evidence>
<feature type="domain" description="Alpha-D-phosphohexomutase alpha/beta/alpha" evidence="10">
    <location>
        <begin position="320"/>
        <end position="438"/>
    </location>
</feature>
<comment type="similarity">
    <text evidence="2 7">Belongs to the phosphohexose mutase family.</text>
</comment>
<dbReference type="GO" id="GO:0006166">
    <property type="term" value="P:purine ribonucleoside salvage"/>
    <property type="evidence" value="ECO:0007669"/>
    <property type="project" value="TreeGrafter"/>
</dbReference>
<dbReference type="EMBL" id="JRYR02000001">
    <property type="protein sequence ID" value="OHX64904.1"/>
    <property type="molecule type" value="Genomic_DNA"/>
</dbReference>
<dbReference type="InterPro" id="IPR005841">
    <property type="entry name" value="Alpha-D-phosphohexomutase_SF"/>
</dbReference>
<evidence type="ECO:0000256" key="1">
    <source>
        <dbReference type="ARBA" id="ARBA00001946"/>
    </source>
</evidence>
<protein>
    <submittedName>
        <fullName evidence="11">Phosphoglucomutase</fullName>
    </submittedName>
</protein>
<dbReference type="Pfam" id="PF02880">
    <property type="entry name" value="PGM_PMM_III"/>
    <property type="match status" value="1"/>
</dbReference>
<dbReference type="GO" id="GO:0008973">
    <property type="term" value="F:phosphopentomutase activity"/>
    <property type="evidence" value="ECO:0007669"/>
    <property type="project" value="TreeGrafter"/>
</dbReference>
<evidence type="ECO:0000256" key="2">
    <source>
        <dbReference type="ARBA" id="ARBA00010231"/>
    </source>
</evidence>
<dbReference type="SUPFAM" id="SSF55957">
    <property type="entry name" value="Phosphoglucomutase, C-terminal domain"/>
    <property type="match status" value="1"/>
</dbReference>
<dbReference type="InterPro" id="IPR016055">
    <property type="entry name" value="A-D-PHexomutase_a/b/a-I/II/III"/>
</dbReference>
<evidence type="ECO:0000256" key="3">
    <source>
        <dbReference type="ARBA" id="ARBA00022553"/>
    </source>
</evidence>
<dbReference type="AlphaFoldDB" id="A0A1S1YV50"/>
<keyword evidence="3" id="KW-0597">Phosphoprotein</keyword>
<dbReference type="Gene3D" id="3.40.120.10">
    <property type="entry name" value="Alpha-D-Glucose-1,6-Bisphosphate, subunit A, domain 3"/>
    <property type="match status" value="3"/>
</dbReference>
<dbReference type="PRINTS" id="PR00509">
    <property type="entry name" value="PGMPMM"/>
</dbReference>
<dbReference type="InterPro" id="IPR005846">
    <property type="entry name" value="A-D-PHexomutase_a/b/a-III"/>
</dbReference>
<dbReference type="STRING" id="915059.NH26_00365"/>
<dbReference type="GO" id="GO:0000287">
    <property type="term" value="F:magnesium ion binding"/>
    <property type="evidence" value="ECO:0007669"/>
    <property type="project" value="InterPro"/>
</dbReference>